<evidence type="ECO:0000313" key="2">
    <source>
        <dbReference type="EMBL" id="NWS16720.1"/>
    </source>
</evidence>
<feature type="non-terminal residue" evidence="2">
    <location>
        <position position="72"/>
    </location>
</feature>
<organism evidence="2 4">
    <name type="scientific">Pachyramphus minor</name>
    <dbReference type="NCBI Taxonomy" id="369605"/>
    <lineage>
        <taxon>Eukaryota</taxon>
        <taxon>Metazoa</taxon>
        <taxon>Chordata</taxon>
        <taxon>Craniata</taxon>
        <taxon>Vertebrata</taxon>
        <taxon>Euteleostomi</taxon>
        <taxon>Archelosauria</taxon>
        <taxon>Archosauria</taxon>
        <taxon>Dinosauria</taxon>
        <taxon>Saurischia</taxon>
        <taxon>Theropoda</taxon>
        <taxon>Coelurosauria</taxon>
        <taxon>Aves</taxon>
        <taxon>Neognathae</taxon>
        <taxon>Neoaves</taxon>
        <taxon>Telluraves</taxon>
        <taxon>Australaves</taxon>
        <taxon>Passeriformes</taxon>
        <taxon>Tyrannidae</taxon>
        <taxon>Pachyramphus</taxon>
    </lineage>
</organism>
<dbReference type="CDD" id="cd00063">
    <property type="entry name" value="FN3"/>
    <property type="match status" value="1"/>
</dbReference>
<accession>A0A7K5D8S4</accession>
<feature type="domain" description="Fibronectin type-III" evidence="1">
    <location>
        <begin position="1"/>
        <end position="72"/>
    </location>
</feature>
<feature type="non-terminal residue" evidence="2">
    <location>
        <position position="1"/>
    </location>
</feature>
<dbReference type="PROSITE" id="PS50853">
    <property type="entry name" value="FN3"/>
    <property type="match status" value="1"/>
</dbReference>
<dbReference type="Pfam" id="PF00041">
    <property type="entry name" value="fn3"/>
    <property type="match status" value="1"/>
</dbReference>
<dbReference type="InterPro" id="IPR003961">
    <property type="entry name" value="FN3_dom"/>
</dbReference>
<dbReference type="EMBL" id="VYXB01005494">
    <property type="protein sequence ID" value="NWS16720.1"/>
    <property type="molecule type" value="Genomic_DNA"/>
</dbReference>
<comment type="caution">
    <text evidence="2">The sequence shown here is derived from an EMBL/GenBank/DDBJ whole genome shotgun (WGS) entry which is preliminary data.</text>
</comment>
<dbReference type="Gene3D" id="2.60.40.10">
    <property type="entry name" value="Immunoglobulins"/>
    <property type="match status" value="1"/>
</dbReference>
<evidence type="ECO:0000313" key="3">
    <source>
        <dbReference type="EMBL" id="NWS19007.1"/>
    </source>
</evidence>
<sequence>DPPSYGNAPIQGFRLFLTDMATGREQTLEVDGRSYCLEGLRKFTEYSLRFLAFNHYGPGMTSEEVTVTTLSD</sequence>
<dbReference type="InterPro" id="IPR036116">
    <property type="entry name" value="FN3_sf"/>
</dbReference>
<proteinExistence type="predicted"/>
<dbReference type="SUPFAM" id="SSF49265">
    <property type="entry name" value="Fibronectin type III"/>
    <property type="match status" value="1"/>
</dbReference>
<gene>
    <name evidence="2" type="primary">Dcc_1</name>
    <name evidence="3" type="synonym">Dcc_2</name>
    <name evidence="2" type="ORF">PACMIN_R15104</name>
    <name evidence="3" type="ORF">PACMIN_R15325</name>
</gene>
<protein>
    <submittedName>
        <fullName evidence="2">DCC protein</fullName>
    </submittedName>
</protein>
<dbReference type="EMBL" id="VYXB01007307">
    <property type="protein sequence ID" value="NWS19007.1"/>
    <property type="molecule type" value="Genomic_DNA"/>
</dbReference>
<dbReference type="InterPro" id="IPR013783">
    <property type="entry name" value="Ig-like_fold"/>
</dbReference>
<evidence type="ECO:0000313" key="4">
    <source>
        <dbReference type="Proteomes" id="UP000525089"/>
    </source>
</evidence>
<name>A0A7K5D8S4_9TYRA</name>
<reference evidence="2 4" key="1">
    <citation type="submission" date="2019-09" db="EMBL/GenBank/DDBJ databases">
        <title>Bird 10,000 Genomes (B10K) Project - Family phase.</title>
        <authorList>
            <person name="Zhang G."/>
        </authorList>
    </citation>
    <scope>NUCLEOTIDE SEQUENCE [LARGE SCALE GENOMIC DNA]</scope>
    <source>
        <strain evidence="2">B10K-DU-001-72</strain>
        <tissue evidence="2">Muscle</tissue>
    </source>
</reference>
<evidence type="ECO:0000259" key="1">
    <source>
        <dbReference type="PROSITE" id="PS50853"/>
    </source>
</evidence>
<keyword evidence="4" id="KW-1185">Reference proteome</keyword>
<dbReference type="AlphaFoldDB" id="A0A7K5D8S4"/>
<dbReference type="Proteomes" id="UP000525089">
    <property type="component" value="Unassembled WGS sequence"/>
</dbReference>